<dbReference type="InterPro" id="IPR038718">
    <property type="entry name" value="SNF2-like_sf"/>
</dbReference>
<dbReference type="SUPFAM" id="SSF52540">
    <property type="entry name" value="P-loop containing nucleoside triphosphate hydrolases"/>
    <property type="match status" value="2"/>
</dbReference>
<evidence type="ECO:0000256" key="2">
    <source>
        <dbReference type="ARBA" id="ARBA00022801"/>
    </source>
</evidence>
<dbReference type="FunCoup" id="D8RIU1">
    <property type="interactions" value="3521"/>
</dbReference>
<dbReference type="Proteomes" id="UP000001514">
    <property type="component" value="Unassembled WGS sequence"/>
</dbReference>
<dbReference type="GO" id="GO:0004520">
    <property type="term" value="F:DNA endonuclease activity"/>
    <property type="evidence" value="ECO:0000318"/>
    <property type="project" value="GO_Central"/>
</dbReference>
<dbReference type="GO" id="GO:0004386">
    <property type="term" value="F:helicase activity"/>
    <property type="evidence" value="ECO:0007669"/>
    <property type="project" value="UniProtKB-KW"/>
</dbReference>
<dbReference type="GO" id="GO:0005524">
    <property type="term" value="F:ATP binding"/>
    <property type="evidence" value="ECO:0007669"/>
    <property type="project" value="UniProtKB-KW"/>
</dbReference>
<dbReference type="PROSITE" id="PS51194">
    <property type="entry name" value="HELICASE_CTER"/>
    <property type="match status" value="1"/>
</dbReference>
<reference evidence="9 10" key="1">
    <citation type="journal article" date="2011" name="Science">
        <title>The Selaginella genome identifies genetic changes associated with the evolution of vascular plants.</title>
        <authorList>
            <person name="Banks J.A."/>
            <person name="Nishiyama T."/>
            <person name="Hasebe M."/>
            <person name="Bowman J.L."/>
            <person name="Gribskov M."/>
            <person name="dePamphilis C."/>
            <person name="Albert V.A."/>
            <person name="Aono N."/>
            <person name="Aoyama T."/>
            <person name="Ambrose B.A."/>
            <person name="Ashton N.W."/>
            <person name="Axtell M.J."/>
            <person name="Barker E."/>
            <person name="Barker M.S."/>
            <person name="Bennetzen J.L."/>
            <person name="Bonawitz N.D."/>
            <person name="Chapple C."/>
            <person name="Cheng C."/>
            <person name="Correa L.G."/>
            <person name="Dacre M."/>
            <person name="DeBarry J."/>
            <person name="Dreyer I."/>
            <person name="Elias M."/>
            <person name="Engstrom E.M."/>
            <person name="Estelle M."/>
            <person name="Feng L."/>
            <person name="Finet C."/>
            <person name="Floyd S.K."/>
            <person name="Frommer W.B."/>
            <person name="Fujita T."/>
            <person name="Gramzow L."/>
            <person name="Gutensohn M."/>
            <person name="Harholt J."/>
            <person name="Hattori M."/>
            <person name="Heyl A."/>
            <person name="Hirai T."/>
            <person name="Hiwatashi Y."/>
            <person name="Ishikawa M."/>
            <person name="Iwata M."/>
            <person name="Karol K.G."/>
            <person name="Koehler B."/>
            <person name="Kolukisaoglu U."/>
            <person name="Kubo M."/>
            <person name="Kurata T."/>
            <person name="Lalonde S."/>
            <person name="Li K."/>
            <person name="Li Y."/>
            <person name="Litt A."/>
            <person name="Lyons E."/>
            <person name="Manning G."/>
            <person name="Maruyama T."/>
            <person name="Michael T.P."/>
            <person name="Mikami K."/>
            <person name="Miyazaki S."/>
            <person name="Morinaga S."/>
            <person name="Murata T."/>
            <person name="Mueller-Roeber B."/>
            <person name="Nelson D.R."/>
            <person name="Obara M."/>
            <person name="Oguri Y."/>
            <person name="Olmstead R.G."/>
            <person name="Onodera N."/>
            <person name="Petersen B.L."/>
            <person name="Pils B."/>
            <person name="Prigge M."/>
            <person name="Rensing S.A."/>
            <person name="Riano-Pachon D.M."/>
            <person name="Roberts A.W."/>
            <person name="Sato Y."/>
            <person name="Scheller H.V."/>
            <person name="Schulz B."/>
            <person name="Schulz C."/>
            <person name="Shakirov E.V."/>
            <person name="Shibagaki N."/>
            <person name="Shinohara N."/>
            <person name="Shippen D.E."/>
            <person name="Soerensen I."/>
            <person name="Sotooka R."/>
            <person name="Sugimoto N."/>
            <person name="Sugita M."/>
            <person name="Sumikawa N."/>
            <person name="Tanurdzic M."/>
            <person name="Theissen G."/>
            <person name="Ulvskov P."/>
            <person name="Wakazuki S."/>
            <person name="Weng J.K."/>
            <person name="Willats W.W."/>
            <person name="Wipf D."/>
            <person name="Wolf P.G."/>
            <person name="Yang L."/>
            <person name="Zimmer A.D."/>
            <person name="Zhu Q."/>
            <person name="Mitros T."/>
            <person name="Hellsten U."/>
            <person name="Loque D."/>
            <person name="Otillar R."/>
            <person name="Salamov A."/>
            <person name="Schmutz J."/>
            <person name="Shapiro H."/>
            <person name="Lindquist E."/>
            <person name="Lucas S."/>
            <person name="Rokhsar D."/>
            <person name="Grigoriev I.V."/>
        </authorList>
    </citation>
    <scope>NUCLEOTIDE SEQUENCE [LARGE SCALE GENOMIC DNA]</scope>
</reference>
<feature type="domain" description="HARP" evidence="8">
    <location>
        <begin position="79"/>
        <end position="150"/>
    </location>
</feature>
<evidence type="ECO:0000313" key="10">
    <source>
        <dbReference type="Proteomes" id="UP000001514"/>
    </source>
</evidence>
<dbReference type="InterPro" id="IPR014001">
    <property type="entry name" value="Helicase_ATP-bd"/>
</dbReference>
<dbReference type="Gene3D" id="3.40.50.300">
    <property type="entry name" value="P-loop containing nucleotide triphosphate hydrolases"/>
    <property type="match status" value="1"/>
</dbReference>
<protein>
    <submittedName>
        <fullName evidence="9">Uncharacterized protein CHR18-1</fullName>
    </submittedName>
</protein>
<dbReference type="AlphaFoldDB" id="D8RIU1"/>
<evidence type="ECO:0000256" key="4">
    <source>
        <dbReference type="ARBA" id="ARBA00022840"/>
    </source>
</evidence>
<keyword evidence="3" id="KW-0347">Helicase</keyword>
<dbReference type="InterPro" id="IPR000330">
    <property type="entry name" value="SNF2_N"/>
</dbReference>
<dbReference type="InterPro" id="IPR010003">
    <property type="entry name" value="HARP_dom"/>
</dbReference>
<dbReference type="InterPro" id="IPR027417">
    <property type="entry name" value="P-loop_NTPase"/>
</dbReference>
<dbReference type="EMBL" id="GL377581">
    <property type="protein sequence ID" value="EFJ27588.1"/>
    <property type="molecule type" value="Genomic_DNA"/>
</dbReference>
<dbReference type="Gene3D" id="3.40.50.10810">
    <property type="entry name" value="Tandem AAA-ATPase domain"/>
    <property type="match status" value="1"/>
</dbReference>
<gene>
    <name evidence="9" type="primary">CHR18-1</name>
    <name evidence="9" type="ORF">SELMODRAFT_171818</name>
</gene>
<dbReference type="GO" id="GO:0043596">
    <property type="term" value="C:nuclear replication fork"/>
    <property type="evidence" value="ECO:0000318"/>
    <property type="project" value="GO_Central"/>
</dbReference>
<keyword evidence="10" id="KW-1185">Reference proteome</keyword>
<dbReference type="Pfam" id="PF00176">
    <property type="entry name" value="SNF2-rel_dom"/>
    <property type="match status" value="1"/>
</dbReference>
<dbReference type="InterPro" id="IPR049730">
    <property type="entry name" value="SNF2/RAD54-like_C"/>
</dbReference>
<dbReference type="InParanoid" id="D8RIU1"/>
<dbReference type="HOGENOM" id="CLU_000315_33_3_1"/>
<name>D8RIU1_SELML</name>
<dbReference type="Gramene" id="EFJ27588">
    <property type="protein sequence ID" value="EFJ27588"/>
    <property type="gene ID" value="SELMODRAFT_171818"/>
</dbReference>
<dbReference type="PROSITE" id="PS51192">
    <property type="entry name" value="HELICASE_ATP_BIND_1"/>
    <property type="match status" value="1"/>
</dbReference>
<evidence type="ECO:0000256" key="5">
    <source>
        <dbReference type="SAM" id="MobiDB-lite"/>
    </source>
</evidence>
<evidence type="ECO:0000259" key="7">
    <source>
        <dbReference type="PROSITE" id="PS51194"/>
    </source>
</evidence>
<keyword evidence="4" id="KW-0067">ATP-binding</keyword>
<dbReference type="PANTHER" id="PTHR45766">
    <property type="entry name" value="DNA ANNEALING HELICASE AND ENDONUCLEASE ZRANB3 FAMILY MEMBER"/>
    <property type="match status" value="1"/>
</dbReference>
<keyword evidence="2" id="KW-0378">Hydrolase</keyword>
<feature type="domain" description="Helicase ATP-binding" evidence="6">
    <location>
        <begin position="189"/>
        <end position="356"/>
    </location>
</feature>
<dbReference type="GO" id="GO:0031297">
    <property type="term" value="P:replication fork processing"/>
    <property type="evidence" value="ECO:0000318"/>
    <property type="project" value="GO_Central"/>
</dbReference>
<dbReference type="KEGG" id="smo:SELMODRAFT_171818"/>
<dbReference type="InterPro" id="IPR001650">
    <property type="entry name" value="Helicase_C-like"/>
</dbReference>
<sequence>MAQQSRSPLALAAASLGAEEWDLTTEEMDSMERNAAQELAARRLDSPLKSHPELLARAVEGRTSQQSPSPPKLPPTSDNLSKQFVKLFLHSTGLIAVKCEPSQKLISVLKSISKAFWNYRERLWMFPPCSLSEAEKAFAEVPCEIEAFGPLVRRALDFQRDVSDLIGYYKNIPGHLESSLMPFQQEGVQFALHHGGRALIADEMGLGKSVQAIAVVSCLRDYWPVLVIVPSSLRIHWATMLKTWLEIRSCDITIVLSQGTGSSQGYTIAHSQGKKVLQLGGLFNIISYDMVSKLPVDNFKVVIADESHYIKNAQAKRTNACVPIIQKAKYAVLLTGTPALSRPVELFKQLEALQPSVYSDFHEYGQRYCSGSHFGIYQGASNREELHALLKSTVMIRRLKNDVLSELPEKCREQVFLSLDMKSTRQLRALINELKSIREKMQNSTESETEKLKREEKVLITKIYAESAVVKVPAVQDYLSTMLETNCKFLVFAHHHTMVNGIDEHLKKKNVEFIRIDGDTSPVIRQSMVDKFQNNEKVRAAVLSIRAAGLGLTLTSASTVIFAEMTWTPGDLIQAEDRAHRIGQRSSVNIYYLHAPDTIDDFIWETIHRKLGNLGQVLNGREETMRVASPLQHRQRTINNYLRPCSRNLSEQYEKDKPGTSAAMESSDVSRKLSLGDGKPVESSPFKRPKLL</sequence>
<dbReference type="PROSITE" id="PS51467">
    <property type="entry name" value="HARP"/>
    <property type="match status" value="1"/>
</dbReference>
<keyword evidence="1" id="KW-0547">Nucleotide-binding</keyword>
<dbReference type="OMA" id="WTNDETK"/>
<organism evidence="10">
    <name type="scientific">Selaginella moellendorffii</name>
    <name type="common">Spikemoss</name>
    <dbReference type="NCBI Taxonomy" id="88036"/>
    <lineage>
        <taxon>Eukaryota</taxon>
        <taxon>Viridiplantae</taxon>
        <taxon>Streptophyta</taxon>
        <taxon>Embryophyta</taxon>
        <taxon>Tracheophyta</taxon>
        <taxon>Lycopodiopsida</taxon>
        <taxon>Selaginellales</taxon>
        <taxon>Selaginellaceae</taxon>
        <taxon>Selaginella</taxon>
    </lineage>
</organism>
<feature type="region of interest" description="Disordered" evidence="5">
    <location>
        <begin position="650"/>
        <end position="692"/>
    </location>
</feature>
<dbReference type="GO" id="GO:0016787">
    <property type="term" value="F:hydrolase activity"/>
    <property type="evidence" value="ECO:0007669"/>
    <property type="project" value="UniProtKB-KW"/>
</dbReference>
<feature type="domain" description="Helicase C-terminal" evidence="7">
    <location>
        <begin position="474"/>
        <end position="626"/>
    </location>
</feature>
<dbReference type="SMART" id="SM00487">
    <property type="entry name" value="DEXDc"/>
    <property type="match status" value="1"/>
</dbReference>
<dbReference type="STRING" id="88036.D8RIU1"/>
<dbReference type="FunFam" id="3.40.50.10810:FF:000044">
    <property type="entry name" value="Chromatin remodeling factor18"/>
    <property type="match status" value="1"/>
</dbReference>
<evidence type="ECO:0000313" key="9">
    <source>
        <dbReference type="EMBL" id="EFJ27588.1"/>
    </source>
</evidence>
<dbReference type="CDD" id="cd18793">
    <property type="entry name" value="SF2_C_SNF"/>
    <property type="match status" value="1"/>
</dbReference>
<dbReference type="CDD" id="cd18010">
    <property type="entry name" value="DEXHc_HARP_SMARCAL1"/>
    <property type="match status" value="1"/>
</dbReference>
<feature type="region of interest" description="Disordered" evidence="5">
    <location>
        <begin position="59"/>
        <end position="78"/>
    </location>
</feature>
<dbReference type="GO" id="GO:0006281">
    <property type="term" value="P:DNA repair"/>
    <property type="evidence" value="ECO:0000318"/>
    <property type="project" value="GO_Central"/>
</dbReference>
<dbReference type="PANTHER" id="PTHR45766:SF3">
    <property type="entry name" value="DNA ANNEALING HELICASE AND ENDONUCLEASE ZRANB3"/>
    <property type="match status" value="1"/>
</dbReference>
<dbReference type="Pfam" id="PF00271">
    <property type="entry name" value="Helicase_C"/>
    <property type="match status" value="1"/>
</dbReference>
<dbReference type="SMART" id="SM00490">
    <property type="entry name" value="HELICc"/>
    <property type="match status" value="1"/>
</dbReference>
<evidence type="ECO:0000259" key="6">
    <source>
        <dbReference type="PROSITE" id="PS51192"/>
    </source>
</evidence>
<accession>D8RIU1</accession>
<evidence type="ECO:0000256" key="3">
    <source>
        <dbReference type="ARBA" id="ARBA00022806"/>
    </source>
</evidence>
<proteinExistence type="predicted"/>
<evidence type="ECO:0000256" key="1">
    <source>
        <dbReference type="ARBA" id="ARBA00022741"/>
    </source>
</evidence>
<evidence type="ECO:0000259" key="8">
    <source>
        <dbReference type="PROSITE" id="PS51467"/>
    </source>
</evidence>
<dbReference type="eggNOG" id="KOG1000">
    <property type="taxonomic scope" value="Eukaryota"/>
</dbReference>